<organism evidence="2 3">
    <name type="scientific">Mangrovicoccus algicola</name>
    <dbReference type="NCBI Taxonomy" id="2771008"/>
    <lineage>
        <taxon>Bacteria</taxon>
        <taxon>Pseudomonadati</taxon>
        <taxon>Pseudomonadota</taxon>
        <taxon>Alphaproteobacteria</taxon>
        <taxon>Rhodobacterales</taxon>
        <taxon>Paracoccaceae</taxon>
        <taxon>Mangrovicoccus</taxon>
    </lineage>
</organism>
<dbReference type="AlphaFoldDB" id="A0A8J6YPN2"/>
<dbReference type="RefSeq" id="WP_193179409.1">
    <property type="nucleotide sequence ID" value="NZ_JACVXA010000006.1"/>
</dbReference>
<sequence>MSDSSESRIDGTQVVLSRLPREGAAFSLQPSPEVQEALRADLGLDGLRKLRFEGRLLPEGKRDWRLEAHLGATVIQPCTVTLAPVTTRLEEDLSRRYLADWQDPETGAETEMPEDDTAGPLPRQLDLAEVMHEALALALPLYPRAEGAGFADTAVTEPGKAPMTDEEAKPFAGLAALRGKLADGGDDGDSGEE</sequence>
<feature type="region of interest" description="Disordered" evidence="1">
    <location>
        <begin position="102"/>
        <end position="121"/>
    </location>
</feature>
<proteinExistence type="predicted"/>
<comment type="caution">
    <text evidence="2">The sequence shown here is derived from an EMBL/GenBank/DDBJ whole genome shotgun (WGS) entry which is preliminary data.</text>
</comment>
<keyword evidence="3" id="KW-1185">Reference proteome</keyword>
<accession>A0A8J6YPN2</accession>
<dbReference type="EMBL" id="JACVXA010000006">
    <property type="protein sequence ID" value="MBE3637143.1"/>
    <property type="molecule type" value="Genomic_DNA"/>
</dbReference>
<name>A0A8J6YPN2_9RHOB</name>
<evidence type="ECO:0000256" key="1">
    <source>
        <dbReference type="SAM" id="MobiDB-lite"/>
    </source>
</evidence>
<evidence type="ECO:0000313" key="2">
    <source>
        <dbReference type="EMBL" id="MBE3637143.1"/>
    </source>
</evidence>
<dbReference type="Proteomes" id="UP000609121">
    <property type="component" value="Unassembled WGS sequence"/>
</dbReference>
<dbReference type="Pfam" id="PF02620">
    <property type="entry name" value="YceD"/>
    <property type="match status" value="1"/>
</dbReference>
<reference evidence="2" key="1">
    <citation type="submission" date="2020-09" db="EMBL/GenBank/DDBJ databases">
        <title>A novel bacterium of genus Mangrovicoccus, isolated from South China Sea.</title>
        <authorList>
            <person name="Huang H."/>
            <person name="Mo K."/>
            <person name="Hu Y."/>
        </authorList>
    </citation>
    <scope>NUCLEOTIDE SEQUENCE</scope>
    <source>
        <strain evidence="2">HB182678</strain>
    </source>
</reference>
<gene>
    <name evidence="2" type="ORF">ICN82_02845</name>
</gene>
<dbReference type="InterPro" id="IPR003772">
    <property type="entry name" value="YceD"/>
</dbReference>
<evidence type="ECO:0000313" key="3">
    <source>
        <dbReference type="Proteomes" id="UP000609121"/>
    </source>
</evidence>
<protein>
    <submittedName>
        <fullName evidence="2">DUF177 domain-containing protein</fullName>
    </submittedName>
</protein>
<feature type="compositionally biased region" description="Acidic residues" evidence="1">
    <location>
        <begin position="102"/>
        <end position="117"/>
    </location>
</feature>